<dbReference type="AlphaFoldDB" id="A0A6B2NR95"/>
<accession>A0A6B2NR95</accession>
<dbReference type="InterPro" id="IPR016181">
    <property type="entry name" value="Acyl_CoA_acyltransferase"/>
</dbReference>
<feature type="domain" description="BioF2-like acetyltransferase" evidence="1">
    <location>
        <begin position="201"/>
        <end position="345"/>
    </location>
</feature>
<keyword evidence="2" id="KW-0808">Transferase</keyword>
<proteinExistence type="predicted"/>
<dbReference type="EMBL" id="JAAGOX010000011">
    <property type="protein sequence ID" value="NDW45019.1"/>
    <property type="molecule type" value="Genomic_DNA"/>
</dbReference>
<reference evidence="2" key="1">
    <citation type="submission" date="2020-02" db="EMBL/GenBank/DDBJ databases">
        <title>Delineation of the pyrene-degrading pathway in Roseobacter clade bacteria by genomic analysis.</title>
        <authorList>
            <person name="Zhou H."/>
            <person name="Wang H."/>
        </authorList>
    </citation>
    <scope>NUCLEOTIDE SEQUENCE</scope>
    <source>
        <strain evidence="2">PrR005</strain>
    </source>
</reference>
<gene>
    <name evidence="2" type="ORF">G0P99_08615</name>
</gene>
<comment type="caution">
    <text evidence="2">The sequence shown here is derived from an EMBL/GenBank/DDBJ whole genome shotgun (WGS) entry which is preliminary data.</text>
</comment>
<dbReference type="InterPro" id="IPR038740">
    <property type="entry name" value="BioF2-like_GNAT_dom"/>
</dbReference>
<sequence>MDGATDILSLAIEARGLRVAAIERMEDFTALRDRWRALEGRDPEGTVYLSWDWLAQAFSANPGRWRVLAVFHGPRLVCVFPLKYRVHWSASRQEFQSEIEAGGRLLWSEYTGFLCEPAYEDKALAALAETLRQSPWVRLSIRYEGSRARAAKFMAAFPAEAFSARHRDYFINKGETDNLICPRVWLPADYEDWLSTGPSKNARQKIRRFTRRYLDSGECTLTHASGPELKSDIAALLRLWMRKWAPVKGSEVARQVAANYLRILTAASQLGLLYLPVLKRDGKVLGALGHVVDPRMRRVHFIVAGRDESAEGHFIGLLLHAKAIEWSIGQGHDIYDFCHGNEPYKYSFGSEETRLAYFTVRRRDPSGPGGPLDPMSRKDALARVLSFVEAGKTPEAAAGCRQLLDLI</sequence>
<evidence type="ECO:0000259" key="1">
    <source>
        <dbReference type="Pfam" id="PF13480"/>
    </source>
</evidence>
<dbReference type="Gene3D" id="3.40.630.30">
    <property type="match status" value="1"/>
</dbReference>
<dbReference type="RefSeq" id="WP_164128967.1">
    <property type="nucleotide sequence ID" value="NZ_JAAGOX010000011.1"/>
</dbReference>
<organism evidence="2">
    <name type="scientific">Ruegeria sp. PrR005</name>
    <dbReference type="NCBI Taxonomy" id="2706882"/>
    <lineage>
        <taxon>Bacteria</taxon>
        <taxon>Pseudomonadati</taxon>
        <taxon>Pseudomonadota</taxon>
        <taxon>Alphaproteobacteria</taxon>
        <taxon>Rhodobacterales</taxon>
        <taxon>Roseobacteraceae</taxon>
        <taxon>Ruegeria</taxon>
    </lineage>
</organism>
<evidence type="ECO:0000313" key="2">
    <source>
        <dbReference type="EMBL" id="NDW45019.1"/>
    </source>
</evidence>
<dbReference type="Pfam" id="PF13480">
    <property type="entry name" value="Acetyltransf_6"/>
    <property type="match status" value="1"/>
</dbReference>
<name>A0A6B2NR95_9RHOB</name>
<protein>
    <submittedName>
        <fullName evidence="2">GNAT family N-acetyltransferase</fullName>
    </submittedName>
</protein>
<dbReference type="SUPFAM" id="SSF55729">
    <property type="entry name" value="Acyl-CoA N-acyltransferases (Nat)"/>
    <property type="match status" value="1"/>
</dbReference>
<dbReference type="GO" id="GO:0016740">
    <property type="term" value="F:transferase activity"/>
    <property type="evidence" value="ECO:0007669"/>
    <property type="project" value="UniProtKB-KW"/>
</dbReference>